<dbReference type="PANTHER" id="PTHR48207:SF4">
    <property type="entry name" value="BLL6097 PROTEIN"/>
    <property type="match status" value="1"/>
</dbReference>
<feature type="region of interest" description="Disordered" evidence="2">
    <location>
        <begin position="1"/>
        <end position="21"/>
    </location>
</feature>
<geneLocation type="plasmid" evidence="3 4">
    <name>pSCATT</name>
</geneLocation>
<dbReference type="Gene3D" id="3.30.1540.10">
    <property type="entry name" value="formyl-coa transferase, domain 3"/>
    <property type="match status" value="1"/>
</dbReference>
<keyword evidence="4" id="KW-1185">Reference proteome</keyword>
<accession>G8XDU2</accession>
<dbReference type="SUPFAM" id="SSF89796">
    <property type="entry name" value="CoA-transferase family III (CaiB/BaiF)"/>
    <property type="match status" value="1"/>
</dbReference>
<dbReference type="EMBL" id="CP003229">
    <property type="protein sequence ID" value="AEW99177.1"/>
    <property type="molecule type" value="Genomic_DNA"/>
</dbReference>
<dbReference type="Pfam" id="PF02515">
    <property type="entry name" value="CoA_transf_3"/>
    <property type="match status" value="1"/>
</dbReference>
<evidence type="ECO:0000313" key="4">
    <source>
        <dbReference type="Proteomes" id="UP000007842"/>
    </source>
</evidence>
<dbReference type="AlphaFoldDB" id="G8XDU2"/>
<dbReference type="InterPro" id="IPR044855">
    <property type="entry name" value="CoA-Trfase_III_dom3_sf"/>
</dbReference>
<dbReference type="Gene3D" id="3.40.50.10540">
    <property type="entry name" value="Crotonobetainyl-coa:carnitine coa-transferase, domain 1"/>
    <property type="match status" value="1"/>
</dbReference>
<dbReference type="GO" id="GO:0008410">
    <property type="term" value="F:CoA-transferase activity"/>
    <property type="evidence" value="ECO:0007669"/>
    <property type="project" value="TreeGrafter"/>
</dbReference>
<proteinExistence type="predicted"/>
<dbReference type="HOGENOM" id="CLU_033975_2_1_11"/>
<protein>
    <submittedName>
        <fullName evidence="3">Fatty acid-CoA racemase</fullName>
    </submittedName>
</protein>
<evidence type="ECO:0000256" key="2">
    <source>
        <dbReference type="SAM" id="MobiDB-lite"/>
    </source>
</evidence>
<dbReference type="InterPro" id="IPR050483">
    <property type="entry name" value="CoA-transferase_III_domain"/>
</dbReference>
<keyword evidence="1" id="KW-0808">Transferase</keyword>
<name>G8XDU2_STREN</name>
<gene>
    <name evidence="3" type="ordered locus">SCATT_p09840</name>
</gene>
<dbReference type="InterPro" id="IPR023606">
    <property type="entry name" value="CoA-Trfase_III_dom_1_sf"/>
</dbReference>
<dbReference type="Proteomes" id="UP000007842">
    <property type="component" value="Plasmid pSCATT"/>
</dbReference>
<keyword evidence="3" id="KW-0614">Plasmid</keyword>
<evidence type="ECO:0000313" key="3">
    <source>
        <dbReference type="EMBL" id="AEW99177.1"/>
    </source>
</evidence>
<organism evidence="3 4">
    <name type="scientific">Streptantibioticus cattleyicolor (strain ATCC 35852 / DSM 46488 / JCM 4925 / NBRC 14057 / NRRL 8057)</name>
    <name type="common">Streptomyces cattleya</name>
    <dbReference type="NCBI Taxonomy" id="1003195"/>
    <lineage>
        <taxon>Bacteria</taxon>
        <taxon>Bacillati</taxon>
        <taxon>Actinomycetota</taxon>
        <taxon>Actinomycetes</taxon>
        <taxon>Kitasatosporales</taxon>
        <taxon>Streptomycetaceae</taxon>
        <taxon>Streptantibioticus</taxon>
    </lineage>
</organism>
<sequence length="411" mass="44757">MTRPPPTTDEDSMTSAANPSTGALPALDGVRVIDLAGVIMGPYACQILGDLGADVIKIEPPGGDVMRLLHRRDADSTGALALNLTRNKRSVVLDLKQPAGKQAALDLIATADILVTNMRPRALRKLGLTYDDLAEANPRLVYCNAQGFRSDSPAADLAAYDEVIQATSGMVDLMRRVTGEPYYIPTALADKVCGLTIVYSVLAALVARERTGRGQHVEVPMADTMFAFTLVEHIGGRAWEPQAGPVGFPRSLAPGHKALPTKDGWACILPYNHRNAADFFEFVGHPEVMERFTPERFQNQLGELYEAVAEYTPRFTTAQWQRFCGEHSIPFAPVMDLDHAGEHDYWAAGHMLDVQHHPHEGDYRVIGNPVRFSASSDGVRRHCPELGEHTASVLAEIGYPPDRIAEVTGSG</sequence>
<dbReference type="InterPro" id="IPR003673">
    <property type="entry name" value="CoA-Trfase_fam_III"/>
</dbReference>
<reference evidence="4" key="1">
    <citation type="submission" date="2011-12" db="EMBL/GenBank/DDBJ databases">
        <title>Complete genome sequence of Streptomyces cattleya strain DSM 46488.</title>
        <authorList>
            <person name="Ou H.-Y."/>
            <person name="Li P."/>
            <person name="Zhao C."/>
            <person name="O'Hagan D."/>
            <person name="Deng Z."/>
        </authorList>
    </citation>
    <scope>NUCLEOTIDE SEQUENCE [LARGE SCALE GENOMIC DNA]</scope>
    <source>
        <strain evidence="4">ATCC 35852 / DSM 46488 / JCM 4925 / NBRC 14057 / NRRL 8057</strain>
        <plasmid evidence="4">Plasmid pSCATT</plasmid>
    </source>
</reference>
<dbReference type="PANTHER" id="PTHR48207">
    <property type="entry name" value="SUCCINATE--HYDROXYMETHYLGLUTARATE COA-TRANSFERASE"/>
    <property type="match status" value="1"/>
</dbReference>
<evidence type="ECO:0000256" key="1">
    <source>
        <dbReference type="ARBA" id="ARBA00022679"/>
    </source>
</evidence>
<dbReference type="KEGG" id="scy:SCATT_p09840"/>
<dbReference type="PATRIC" id="fig|1003195.29.peg.6780"/>